<dbReference type="Proteomes" id="UP001233999">
    <property type="component" value="Unassembled WGS sequence"/>
</dbReference>
<protein>
    <submittedName>
        <fullName evidence="4">Uncharacterized protein</fullName>
    </submittedName>
</protein>
<keyword evidence="5" id="KW-1185">Reference proteome</keyword>
<name>A0AAD8A641_DIPPU</name>
<reference evidence="4" key="2">
    <citation type="submission" date="2023-05" db="EMBL/GenBank/DDBJ databases">
        <authorList>
            <person name="Fouks B."/>
        </authorList>
    </citation>
    <scope>NUCLEOTIDE SEQUENCE</scope>
    <source>
        <strain evidence="4">Stay&amp;Tobe</strain>
        <tissue evidence="4">Testes</tissue>
    </source>
</reference>
<evidence type="ECO:0000256" key="2">
    <source>
        <dbReference type="ARBA" id="ARBA00022980"/>
    </source>
</evidence>
<gene>
    <name evidence="4" type="ORF">L9F63_015266</name>
</gene>
<dbReference type="PRINTS" id="PR00058">
    <property type="entry name" value="RIBOSOMALL5"/>
</dbReference>
<evidence type="ECO:0000313" key="5">
    <source>
        <dbReference type="Proteomes" id="UP001233999"/>
    </source>
</evidence>
<comment type="similarity">
    <text evidence="1">Belongs to the universal ribosomal protein uL18 family.</text>
</comment>
<organism evidence="4 5">
    <name type="scientific">Diploptera punctata</name>
    <name type="common">Pacific beetle cockroach</name>
    <dbReference type="NCBI Taxonomy" id="6984"/>
    <lineage>
        <taxon>Eukaryota</taxon>
        <taxon>Metazoa</taxon>
        <taxon>Ecdysozoa</taxon>
        <taxon>Arthropoda</taxon>
        <taxon>Hexapoda</taxon>
        <taxon>Insecta</taxon>
        <taxon>Pterygota</taxon>
        <taxon>Neoptera</taxon>
        <taxon>Polyneoptera</taxon>
        <taxon>Dictyoptera</taxon>
        <taxon>Blattodea</taxon>
        <taxon>Blaberoidea</taxon>
        <taxon>Blaberidae</taxon>
        <taxon>Diplopterinae</taxon>
        <taxon>Diploptera</taxon>
    </lineage>
</organism>
<dbReference type="AlphaFoldDB" id="A0AAD8A641"/>
<accession>A0AAD8A641</accession>
<sequence>MRTTTGTRVFGAMKGAVDGGLSIPHSTERFPGYDAESKEFNDEVLRKCIFVQHVSQYMEELAEKDDDVYKKTVFSVHQAGDQPGAN</sequence>
<reference evidence="4" key="1">
    <citation type="journal article" date="2023" name="IScience">
        <title>Live-bearing cockroach genome reveals convergent evolutionary mechanisms linked to viviparity in insects and beyond.</title>
        <authorList>
            <person name="Fouks B."/>
            <person name="Harrison M.C."/>
            <person name="Mikhailova A.A."/>
            <person name="Marchal E."/>
            <person name="English S."/>
            <person name="Carruthers M."/>
            <person name="Jennings E.C."/>
            <person name="Chiamaka E.L."/>
            <person name="Frigard R.A."/>
            <person name="Pippel M."/>
            <person name="Attardo G.M."/>
            <person name="Benoit J.B."/>
            <person name="Bornberg-Bauer E."/>
            <person name="Tobe S.S."/>
        </authorList>
    </citation>
    <scope>NUCLEOTIDE SEQUENCE</scope>
    <source>
        <strain evidence="4">Stay&amp;Tobe</strain>
    </source>
</reference>
<dbReference type="Pfam" id="PF17144">
    <property type="entry name" value="Ribosomal_L5e"/>
    <property type="match status" value="1"/>
</dbReference>
<proteinExistence type="inferred from homology"/>
<keyword evidence="3" id="KW-0687">Ribonucleoprotein</keyword>
<dbReference type="InterPro" id="IPR005485">
    <property type="entry name" value="Rbsml_uL18_euk_arch"/>
</dbReference>
<keyword evidence="2" id="KW-0689">Ribosomal protein</keyword>
<dbReference type="Gene3D" id="3.30.420.100">
    <property type="match status" value="1"/>
</dbReference>
<evidence type="ECO:0000256" key="1">
    <source>
        <dbReference type="ARBA" id="ARBA00007116"/>
    </source>
</evidence>
<dbReference type="PANTHER" id="PTHR23410">
    <property type="entry name" value="RIBOSOMAL PROTEIN L5-RELATED"/>
    <property type="match status" value="1"/>
</dbReference>
<dbReference type="GO" id="GO:0008097">
    <property type="term" value="F:5S rRNA binding"/>
    <property type="evidence" value="ECO:0007669"/>
    <property type="project" value="InterPro"/>
</dbReference>
<dbReference type="GO" id="GO:0006412">
    <property type="term" value="P:translation"/>
    <property type="evidence" value="ECO:0007669"/>
    <property type="project" value="InterPro"/>
</dbReference>
<comment type="caution">
    <text evidence="4">The sequence shown here is derived from an EMBL/GenBank/DDBJ whole genome shotgun (WGS) entry which is preliminary data.</text>
</comment>
<evidence type="ECO:0000256" key="3">
    <source>
        <dbReference type="ARBA" id="ARBA00023274"/>
    </source>
</evidence>
<evidence type="ECO:0000313" key="4">
    <source>
        <dbReference type="EMBL" id="KAJ9593169.1"/>
    </source>
</evidence>
<dbReference type="PANTHER" id="PTHR23410:SF12">
    <property type="entry name" value="LARGE RIBOSOMAL SUBUNIT PROTEIN UL18"/>
    <property type="match status" value="1"/>
</dbReference>
<dbReference type="SUPFAM" id="SSF53137">
    <property type="entry name" value="Translational machinery components"/>
    <property type="match status" value="1"/>
</dbReference>
<dbReference type="GO" id="GO:0000027">
    <property type="term" value="P:ribosomal large subunit assembly"/>
    <property type="evidence" value="ECO:0007669"/>
    <property type="project" value="TreeGrafter"/>
</dbReference>
<dbReference type="GO" id="GO:0022625">
    <property type="term" value="C:cytosolic large ribosomal subunit"/>
    <property type="evidence" value="ECO:0007669"/>
    <property type="project" value="TreeGrafter"/>
</dbReference>
<dbReference type="EMBL" id="JASPKZ010003457">
    <property type="protein sequence ID" value="KAJ9593169.1"/>
    <property type="molecule type" value="Genomic_DNA"/>
</dbReference>
<dbReference type="GO" id="GO:0003735">
    <property type="term" value="F:structural constituent of ribosome"/>
    <property type="evidence" value="ECO:0007669"/>
    <property type="project" value="InterPro"/>
</dbReference>